<reference evidence="2" key="1">
    <citation type="submission" date="2020-07" db="EMBL/GenBank/DDBJ databases">
        <title>Huge and variable diversity of episymbiotic CPR bacteria and DPANN archaea in groundwater ecosystems.</title>
        <authorList>
            <person name="He C.Y."/>
            <person name="Keren R."/>
            <person name="Whittaker M."/>
            <person name="Farag I.F."/>
            <person name="Doudna J."/>
            <person name="Cate J.H.D."/>
            <person name="Banfield J.F."/>
        </authorList>
    </citation>
    <scope>NUCLEOTIDE SEQUENCE</scope>
    <source>
        <strain evidence="2">NC_groundwater_1370_Ag_S-0.2um_69_93</strain>
    </source>
</reference>
<accession>A0A933E9E3</accession>
<proteinExistence type="predicted"/>
<gene>
    <name evidence="2" type="ORF">HY618_03340</name>
</gene>
<evidence type="ECO:0000259" key="1">
    <source>
        <dbReference type="Pfam" id="PF08308"/>
    </source>
</evidence>
<comment type="caution">
    <text evidence="2">The sequence shown here is derived from an EMBL/GenBank/DDBJ whole genome shotgun (WGS) entry which is preliminary data.</text>
</comment>
<evidence type="ECO:0000313" key="2">
    <source>
        <dbReference type="EMBL" id="MBI4251470.1"/>
    </source>
</evidence>
<dbReference type="Pfam" id="PF08308">
    <property type="entry name" value="PEGA"/>
    <property type="match status" value="1"/>
</dbReference>
<feature type="domain" description="PEGA" evidence="1">
    <location>
        <begin position="55"/>
        <end position="115"/>
    </location>
</feature>
<dbReference type="EMBL" id="JACQRX010000148">
    <property type="protein sequence ID" value="MBI4251470.1"/>
    <property type="molecule type" value="Genomic_DNA"/>
</dbReference>
<dbReference type="InterPro" id="IPR013229">
    <property type="entry name" value="PEGA"/>
</dbReference>
<dbReference type="Proteomes" id="UP000752292">
    <property type="component" value="Unassembled WGS sequence"/>
</dbReference>
<sequence length="132" mass="14950">MTKREARRRGRSRRCHLKAAVLALALALLPGALSGCAWWQKNVSKRVDSWVTRRLLIITDPPDADVYVNNVLQGKTPLTLTFKINLTDYVKGFIIVVQKDGYLPLRREVDYSAGTVNLRLIRQQPQRPPAAN</sequence>
<organism evidence="2 3">
    <name type="scientific">Tectimicrobiota bacterium</name>
    <dbReference type="NCBI Taxonomy" id="2528274"/>
    <lineage>
        <taxon>Bacteria</taxon>
        <taxon>Pseudomonadati</taxon>
        <taxon>Nitrospinota/Tectimicrobiota group</taxon>
        <taxon>Candidatus Tectimicrobiota</taxon>
    </lineage>
</organism>
<name>A0A933E9E3_UNCTE</name>
<protein>
    <submittedName>
        <fullName evidence="2">PEGA domain-containing protein</fullName>
    </submittedName>
</protein>
<evidence type="ECO:0000313" key="3">
    <source>
        <dbReference type="Proteomes" id="UP000752292"/>
    </source>
</evidence>
<dbReference type="AlphaFoldDB" id="A0A933E9E3"/>